<organism evidence="1 2">
    <name type="scientific">Novosphingobium clariflavum</name>
    <dbReference type="NCBI Taxonomy" id="2029884"/>
    <lineage>
        <taxon>Bacteria</taxon>
        <taxon>Pseudomonadati</taxon>
        <taxon>Pseudomonadota</taxon>
        <taxon>Alphaproteobacteria</taxon>
        <taxon>Sphingomonadales</taxon>
        <taxon>Sphingomonadaceae</taxon>
        <taxon>Novosphingobium</taxon>
    </lineage>
</organism>
<dbReference type="InterPro" id="IPR052726">
    <property type="entry name" value="Phage_Baseplate_Hub"/>
</dbReference>
<dbReference type="InterPro" id="IPR014507">
    <property type="entry name" value="Baseplate_assembly_J_pred"/>
</dbReference>
<protein>
    <submittedName>
        <fullName evidence="1">Baseplate J/gp47 family protein</fullName>
    </submittedName>
</protein>
<reference evidence="1 2" key="1">
    <citation type="submission" date="2024-09" db="EMBL/GenBank/DDBJ databases">
        <authorList>
            <person name="Sun Q."/>
            <person name="Mori K."/>
        </authorList>
    </citation>
    <scope>NUCLEOTIDE SEQUENCE [LARGE SCALE GENOMIC DNA]</scope>
    <source>
        <strain evidence="1 2">CICC 11035S</strain>
    </source>
</reference>
<comment type="caution">
    <text evidence="1">The sequence shown here is derived from an EMBL/GenBank/DDBJ whole genome shotgun (WGS) entry which is preliminary data.</text>
</comment>
<sequence>MVGSIASSPAVDLSALPPPVLVEQPDFETRLAAKQARFVELTEGQFDALLESDPAMVLLEADSYDEQVSAQDFNDKANGLLLPYAEGDNLDVLGALNDVPRLVVTAATATADAVMEKDAAYRQRIQLSRHAFSVAGPDLAYKFHARSAHGDVADAVAYSPQPDDIKAKVLAVLADHAASAELVAAMTAMLETAAWPGAIQVAVQSVSGTGVPPGNVLEVVDAALQGVRPMTDFVTVQAAQPVGYDIVAEIYPFAGPDADLILTTAKDSLDTFLAANRKLGRDVACSAHTAALHVGNVQRVKLISPPADIPIDWFQFPQPTSISVTVAGTEL</sequence>
<dbReference type="RefSeq" id="WP_267221654.1">
    <property type="nucleotide sequence ID" value="NZ_JAPCWC010000011.1"/>
</dbReference>
<evidence type="ECO:0000313" key="1">
    <source>
        <dbReference type="EMBL" id="MFC0685598.1"/>
    </source>
</evidence>
<dbReference type="EMBL" id="JBHLTM010000053">
    <property type="protein sequence ID" value="MFC0685598.1"/>
    <property type="molecule type" value="Genomic_DNA"/>
</dbReference>
<dbReference type="Proteomes" id="UP001589858">
    <property type="component" value="Unassembled WGS sequence"/>
</dbReference>
<proteinExistence type="predicted"/>
<accession>A0ABV6SBY1</accession>
<name>A0ABV6SBY1_9SPHN</name>
<keyword evidence="2" id="KW-1185">Reference proteome</keyword>
<dbReference type="PIRSF" id="PIRSF020481">
    <property type="entry name" value="BAP"/>
    <property type="match status" value="1"/>
</dbReference>
<gene>
    <name evidence="1" type="ORF">ACFFF8_13410</name>
</gene>
<evidence type="ECO:0000313" key="2">
    <source>
        <dbReference type="Proteomes" id="UP001589858"/>
    </source>
</evidence>
<dbReference type="PANTHER" id="PTHR35862:SF1">
    <property type="entry name" value="FELS-2 PROPHAGE PROTEIN"/>
    <property type="match status" value="1"/>
</dbReference>
<dbReference type="PANTHER" id="PTHR35862">
    <property type="entry name" value="FELS-2 PROPHAGE PROTEIN"/>
    <property type="match status" value="1"/>
</dbReference>